<accession>A0A8T0G9A7</accession>
<dbReference type="Proteomes" id="UP000822688">
    <property type="component" value="Chromosome 12"/>
</dbReference>
<dbReference type="EMBL" id="CM026433">
    <property type="protein sequence ID" value="KAG0553852.1"/>
    <property type="molecule type" value="Genomic_DNA"/>
</dbReference>
<gene>
    <name evidence="2" type="ORF">KC19_12G044200</name>
</gene>
<protein>
    <submittedName>
        <fullName evidence="2">Uncharacterized protein</fullName>
    </submittedName>
</protein>
<keyword evidence="1" id="KW-0732">Signal</keyword>
<sequence>MIFWFLSASTLLLSKCLSCLRHHHLCLYVQETEAIHDLPTPILQTCNSHEEEDPTENGLIP</sequence>
<name>A0A8T0G9A7_CERPU</name>
<reference evidence="2" key="1">
    <citation type="submission" date="2020-06" db="EMBL/GenBank/DDBJ databases">
        <title>WGS assembly of Ceratodon purpureus strain R40.</title>
        <authorList>
            <person name="Carey S.B."/>
            <person name="Jenkins J."/>
            <person name="Shu S."/>
            <person name="Lovell J.T."/>
            <person name="Sreedasyam A."/>
            <person name="Maumus F."/>
            <person name="Tiley G.P."/>
            <person name="Fernandez-Pozo N."/>
            <person name="Barry K."/>
            <person name="Chen C."/>
            <person name="Wang M."/>
            <person name="Lipzen A."/>
            <person name="Daum C."/>
            <person name="Saski C.A."/>
            <person name="Payton A.C."/>
            <person name="Mcbreen J.C."/>
            <person name="Conrad R.E."/>
            <person name="Kollar L.M."/>
            <person name="Olsson S."/>
            <person name="Huttunen S."/>
            <person name="Landis J.B."/>
            <person name="Wickett N.J."/>
            <person name="Johnson M.G."/>
            <person name="Rensing S.A."/>
            <person name="Grimwood J."/>
            <person name="Schmutz J."/>
            <person name="Mcdaniel S.F."/>
        </authorList>
    </citation>
    <scope>NUCLEOTIDE SEQUENCE</scope>
    <source>
        <strain evidence="2">R40</strain>
    </source>
</reference>
<comment type="caution">
    <text evidence="2">The sequence shown here is derived from an EMBL/GenBank/DDBJ whole genome shotgun (WGS) entry which is preliminary data.</text>
</comment>
<dbReference type="AlphaFoldDB" id="A0A8T0G9A7"/>
<evidence type="ECO:0000313" key="3">
    <source>
        <dbReference type="Proteomes" id="UP000822688"/>
    </source>
</evidence>
<feature type="chain" id="PRO_5035853045" evidence="1">
    <location>
        <begin position="19"/>
        <end position="61"/>
    </location>
</feature>
<feature type="signal peptide" evidence="1">
    <location>
        <begin position="1"/>
        <end position="18"/>
    </location>
</feature>
<proteinExistence type="predicted"/>
<evidence type="ECO:0000313" key="2">
    <source>
        <dbReference type="EMBL" id="KAG0553852.1"/>
    </source>
</evidence>
<keyword evidence="3" id="KW-1185">Reference proteome</keyword>
<organism evidence="2 3">
    <name type="scientific">Ceratodon purpureus</name>
    <name type="common">Fire moss</name>
    <name type="synonym">Dicranum purpureum</name>
    <dbReference type="NCBI Taxonomy" id="3225"/>
    <lineage>
        <taxon>Eukaryota</taxon>
        <taxon>Viridiplantae</taxon>
        <taxon>Streptophyta</taxon>
        <taxon>Embryophyta</taxon>
        <taxon>Bryophyta</taxon>
        <taxon>Bryophytina</taxon>
        <taxon>Bryopsida</taxon>
        <taxon>Dicranidae</taxon>
        <taxon>Pseudoditrichales</taxon>
        <taxon>Ditrichaceae</taxon>
        <taxon>Ceratodon</taxon>
    </lineage>
</organism>
<evidence type="ECO:0000256" key="1">
    <source>
        <dbReference type="SAM" id="SignalP"/>
    </source>
</evidence>